<proteinExistence type="predicted"/>
<accession>A0A2G9QG47</accession>
<name>A0A2G9QG47_AQUCT</name>
<evidence type="ECO:0000313" key="2">
    <source>
        <dbReference type="Proteomes" id="UP000228934"/>
    </source>
</evidence>
<evidence type="ECO:0000313" key="1">
    <source>
        <dbReference type="EMBL" id="PIO14485.1"/>
    </source>
</evidence>
<gene>
    <name evidence="1" type="ORF">AB205_0153030</name>
</gene>
<dbReference type="AlphaFoldDB" id="A0A2G9QG47"/>
<sequence>MENVRWRPHTVGISDNTLRLDIFHRKIRPCVQGITVEVPTFSQHTGGTSFIGCILIFNCMPFRPFDRIHAIFSHALTAL</sequence>
<reference evidence="2" key="1">
    <citation type="journal article" date="2017" name="Nat. Commun.">
        <title>The North American bullfrog draft genome provides insight into hormonal regulation of long noncoding RNA.</title>
        <authorList>
            <person name="Hammond S.A."/>
            <person name="Warren R.L."/>
            <person name="Vandervalk B.P."/>
            <person name="Kucuk E."/>
            <person name="Khan H."/>
            <person name="Gibb E.A."/>
            <person name="Pandoh P."/>
            <person name="Kirk H."/>
            <person name="Zhao Y."/>
            <person name="Jones M."/>
            <person name="Mungall A.J."/>
            <person name="Coope R."/>
            <person name="Pleasance S."/>
            <person name="Moore R.A."/>
            <person name="Holt R.A."/>
            <person name="Round J.M."/>
            <person name="Ohora S."/>
            <person name="Walle B.V."/>
            <person name="Veldhoen N."/>
            <person name="Helbing C.C."/>
            <person name="Birol I."/>
        </authorList>
    </citation>
    <scope>NUCLEOTIDE SEQUENCE [LARGE SCALE GENOMIC DNA]</scope>
</reference>
<protein>
    <submittedName>
        <fullName evidence="1">Uncharacterized protein</fullName>
    </submittedName>
</protein>
<dbReference type="Proteomes" id="UP000228934">
    <property type="component" value="Unassembled WGS sequence"/>
</dbReference>
<organism evidence="1 2">
    <name type="scientific">Aquarana catesbeiana</name>
    <name type="common">American bullfrog</name>
    <name type="synonym">Rana catesbeiana</name>
    <dbReference type="NCBI Taxonomy" id="8400"/>
    <lineage>
        <taxon>Eukaryota</taxon>
        <taxon>Metazoa</taxon>
        <taxon>Chordata</taxon>
        <taxon>Craniata</taxon>
        <taxon>Vertebrata</taxon>
        <taxon>Euteleostomi</taxon>
        <taxon>Amphibia</taxon>
        <taxon>Batrachia</taxon>
        <taxon>Anura</taxon>
        <taxon>Neobatrachia</taxon>
        <taxon>Ranoidea</taxon>
        <taxon>Ranidae</taxon>
        <taxon>Aquarana</taxon>
    </lineage>
</organism>
<dbReference type="EMBL" id="KV996958">
    <property type="protein sequence ID" value="PIO14485.1"/>
    <property type="molecule type" value="Genomic_DNA"/>
</dbReference>
<keyword evidence="2" id="KW-1185">Reference proteome</keyword>